<keyword evidence="1" id="KW-0472">Membrane</keyword>
<keyword evidence="2" id="KW-0732">Signal</keyword>
<keyword evidence="1" id="KW-1133">Transmembrane helix</keyword>
<feature type="transmembrane region" description="Helical" evidence="1">
    <location>
        <begin position="102"/>
        <end position="118"/>
    </location>
</feature>
<name>A0A1I2VV05_9SPHI</name>
<dbReference type="OrthoDB" id="766081at2"/>
<feature type="signal peptide" evidence="2">
    <location>
        <begin position="1"/>
        <end position="22"/>
    </location>
</feature>
<protein>
    <recommendedName>
        <fullName evidence="5">PEP-CTERM protein-sorting domain-containing protein</fullName>
    </recommendedName>
</protein>
<gene>
    <name evidence="3" type="ORF">SAMN04489864_103280</name>
</gene>
<evidence type="ECO:0008006" key="5">
    <source>
        <dbReference type="Google" id="ProtNLM"/>
    </source>
</evidence>
<organism evidence="3 4">
    <name type="scientific">Pedobacter insulae</name>
    <dbReference type="NCBI Taxonomy" id="414048"/>
    <lineage>
        <taxon>Bacteria</taxon>
        <taxon>Pseudomonadati</taxon>
        <taxon>Bacteroidota</taxon>
        <taxon>Sphingobacteriia</taxon>
        <taxon>Sphingobacteriales</taxon>
        <taxon>Sphingobacteriaceae</taxon>
        <taxon>Pedobacter</taxon>
    </lineage>
</organism>
<evidence type="ECO:0000313" key="4">
    <source>
        <dbReference type="Proteomes" id="UP000199666"/>
    </source>
</evidence>
<dbReference type="EMBL" id="FOPP01000003">
    <property type="protein sequence ID" value="SFG92933.1"/>
    <property type="molecule type" value="Genomic_DNA"/>
</dbReference>
<dbReference type="AlphaFoldDB" id="A0A1I2VV05"/>
<dbReference type="PROSITE" id="PS51257">
    <property type="entry name" value="PROKAR_LIPOPROTEIN"/>
    <property type="match status" value="1"/>
</dbReference>
<accession>A0A1I2VV05</accession>
<reference evidence="3 4" key="1">
    <citation type="submission" date="2016-10" db="EMBL/GenBank/DDBJ databases">
        <authorList>
            <person name="de Groot N.N."/>
        </authorList>
    </citation>
    <scope>NUCLEOTIDE SEQUENCE [LARGE SCALE GENOMIC DNA]</scope>
    <source>
        <strain evidence="3 4">DSM 18684</strain>
    </source>
</reference>
<evidence type="ECO:0000256" key="2">
    <source>
        <dbReference type="SAM" id="SignalP"/>
    </source>
</evidence>
<keyword evidence="4" id="KW-1185">Reference proteome</keyword>
<feature type="chain" id="PRO_5011526801" description="PEP-CTERM protein-sorting domain-containing protein" evidence="2">
    <location>
        <begin position="23"/>
        <end position="129"/>
    </location>
</feature>
<dbReference type="RefSeq" id="WP_090992784.1">
    <property type="nucleotide sequence ID" value="NZ_FOPP01000003.1"/>
</dbReference>
<keyword evidence="1" id="KW-0812">Transmembrane</keyword>
<dbReference type="Proteomes" id="UP000199666">
    <property type="component" value="Unassembled WGS sequence"/>
</dbReference>
<sequence length="129" mass="14365">MKRSKVIWVLFLLLIFSQPVFATVGCLVGNKLHTRTNAGSSGGIPSYDDSPNINATGFCIRNGTSSTPCQVRVWFFVWFTTANGFQGDYGIGAPIYCPIDTYINWMLIPIGLVGMFFIRKRYVRLLSLG</sequence>
<evidence type="ECO:0000313" key="3">
    <source>
        <dbReference type="EMBL" id="SFG92933.1"/>
    </source>
</evidence>
<evidence type="ECO:0000256" key="1">
    <source>
        <dbReference type="SAM" id="Phobius"/>
    </source>
</evidence>
<proteinExistence type="predicted"/>